<evidence type="ECO:0000256" key="4">
    <source>
        <dbReference type="ARBA" id="ARBA00023136"/>
    </source>
</evidence>
<dbReference type="AlphaFoldDB" id="A0AAW8EZE6"/>
<keyword evidence="2 5" id="KW-0812">Transmembrane</keyword>
<dbReference type="InterPro" id="IPR019109">
    <property type="entry name" value="MamF_MmsF"/>
</dbReference>
<name>A0AAW8EZE6_9MICO</name>
<dbReference type="Proteomes" id="UP001244427">
    <property type="component" value="Unassembled WGS sequence"/>
</dbReference>
<evidence type="ECO:0000256" key="3">
    <source>
        <dbReference type="ARBA" id="ARBA00022989"/>
    </source>
</evidence>
<keyword evidence="7" id="KW-1185">Reference proteome</keyword>
<evidence type="ECO:0000256" key="2">
    <source>
        <dbReference type="ARBA" id="ARBA00022692"/>
    </source>
</evidence>
<gene>
    <name evidence="6" type="ORF">QFZ53_002818</name>
</gene>
<organism evidence="6 7">
    <name type="scientific">Microbacterium natoriense</name>
    <dbReference type="NCBI Taxonomy" id="284570"/>
    <lineage>
        <taxon>Bacteria</taxon>
        <taxon>Bacillati</taxon>
        <taxon>Actinomycetota</taxon>
        <taxon>Actinomycetes</taxon>
        <taxon>Micrococcales</taxon>
        <taxon>Microbacteriaceae</taxon>
        <taxon>Microbacterium</taxon>
    </lineage>
</organism>
<comment type="caution">
    <text evidence="6">The sequence shown here is derived from an EMBL/GenBank/DDBJ whole genome shotgun (WGS) entry which is preliminary data.</text>
</comment>
<reference evidence="6 7" key="1">
    <citation type="submission" date="2023-07" db="EMBL/GenBank/DDBJ databases">
        <title>Comparative genomics of wheat-associated soil bacteria to identify genetic determinants of phenazine resistance.</title>
        <authorList>
            <person name="Mouncey N."/>
        </authorList>
    </citation>
    <scope>NUCLEOTIDE SEQUENCE [LARGE SCALE GENOMIC DNA]</scope>
    <source>
        <strain evidence="6 7">W4I9-1</strain>
    </source>
</reference>
<dbReference type="Pfam" id="PF09685">
    <property type="entry name" value="MamF_MmsF"/>
    <property type="match status" value="1"/>
</dbReference>
<protein>
    <submittedName>
        <fullName evidence="6">Tic20 family protein</fullName>
    </submittedName>
</protein>
<sequence length="120" mass="13015">MGFLAFIPIPVFSVLVAGIVMACVYPSARKKGMPVATENARRAANWGLTIVAYFVLSAVYMIGMSFLPEGRTGFLPTGWPIIGFVALAAIHLTVTIMGMVAARKGIVFRNVLAIPFIRRR</sequence>
<keyword evidence="3 5" id="KW-1133">Transmembrane helix</keyword>
<comment type="subcellular location">
    <subcellularLocation>
        <location evidence="1">Membrane</location>
        <topology evidence="1">Multi-pass membrane protein</topology>
    </subcellularLocation>
</comment>
<feature type="transmembrane region" description="Helical" evidence="5">
    <location>
        <begin position="79"/>
        <end position="102"/>
    </location>
</feature>
<dbReference type="EMBL" id="JAUSXV010000001">
    <property type="protein sequence ID" value="MDQ0648622.1"/>
    <property type="molecule type" value="Genomic_DNA"/>
</dbReference>
<feature type="transmembrane region" description="Helical" evidence="5">
    <location>
        <begin position="6"/>
        <end position="25"/>
    </location>
</feature>
<evidence type="ECO:0000256" key="5">
    <source>
        <dbReference type="SAM" id="Phobius"/>
    </source>
</evidence>
<evidence type="ECO:0000313" key="7">
    <source>
        <dbReference type="Proteomes" id="UP001244427"/>
    </source>
</evidence>
<proteinExistence type="predicted"/>
<keyword evidence="4 5" id="KW-0472">Membrane</keyword>
<evidence type="ECO:0000256" key="1">
    <source>
        <dbReference type="ARBA" id="ARBA00004141"/>
    </source>
</evidence>
<accession>A0AAW8EZE6</accession>
<feature type="transmembrane region" description="Helical" evidence="5">
    <location>
        <begin position="46"/>
        <end position="67"/>
    </location>
</feature>
<evidence type="ECO:0000313" key="6">
    <source>
        <dbReference type="EMBL" id="MDQ0648622.1"/>
    </source>
</evidence>